<keyword evidence="3" id="KW-1185">Reference proteome</keyword>
<dbReference type="RefSeq" id="WP_182530796.1">
    <property type="nucleotide sequence ID" value="NZ_JACGXL010000002.1"/>
</dbReference>
<keyword evidence="1" id="KW-1133">Transmembrane helix</keyword>
<feature type="transmembrane region" description="Helical" evidence="1">
    <location>
        <begin position="314"/>
        <end position="331"/>
    </location>
</feature>
<feature type="transmembrane region" description="Helical" evidence="1">
    <location>
        <begin position="391"/>
        <end position="409"/>
    </location>
</feature>
<keyword evidence="1" id="KW-0812">Transmembrane</keyword>
<feature type="transmembrane region" description="Helical" evidence="1">
    <location>
        <begin position="501"/>
        <end position="519"/>
    </location>
</feature>
<protein>
    <recommendedName>
        <fullName evidence="4">4-amino-4-deoxy-L-arabinose transferase-like glycosyltransferase</fullName>
    </recommendedName>
</protein>
<feature type="transmembrane region" description="Helical" evidence="1">
    <location>
        <begin position="258"/>
        <end position="277"/>
    </location>
</feature>
<evidence type="ECO:0000256" key="1">
    <source>
        <dbReference type="SAM" id="Phobius"/>
    </source>
</evidence>
<feature type="transmembrane region" description="Helical" evidence="1">
    <location>
        <begin position="289"/>
        <end position="308"/>
    </location>
</feature>
<feature type="transmembrane region" description="Helical" evidence="1">
    <location>
        <begin position="85"/>
        <end position="107"/>
    </location>
</feature>
<feature type="transmembrane region" description="Helical" evidence="1">
    <location>
        <begin position="472"/>
        <end position="495"/>
    </location>
</feature>
<feature type="transmembrane region" description="Helical" evidence="1">
    <location>
        <begin position="343"/>
        <end position="371"/>
    </location>
</feature>
<dbReference type="EMBL" id="JACGXL010000002">
    <property type="protein sequence ID" value="MBA8887755.1"/>
    <property type="molecule type" value="Genomic_DNA"/>
</dbReference>
<sequence>MSIEFRRELALAVFMLLLAAAFIATPAWQLLEYGPFSWHVRQPAYWQGGLEALALVGILAGTCARGRRAPVIGAIALLLYLRHHAVDAALLLDVLYIEIVVGLGAFARRAFGLPAPRDAQDYLHAFVLGFVGWSLLAWSASALDAGSIRQLRWLTLLAGVPALFGRHRPFTLFLWDGLRARAPGERAWCGAITAWLAVLYARSNVAIGYDSLWYGLRPEYVLDPHHSVFEPLGLTSPVHYYPKLYEVFLLPLSALGDSSTVACLSIWMLALTLLACHQIGRRIGVPARVALPMLATIATLPALASVSIEPKPDAISVAFLLLAANAAFAFLETRSLADALWMLVCAAFAGLAKLSAVPFAGALVLATLLAAARGRVAPVVVDPVAERRRSALAIAATVAAAIVAGFVIARTWLLTGMPTVGPDVLFRSWRALGMTLKEPAGTLNWTEPQVWSDVPMLIVDWLFRPQTMPHVVTAWVGNVWAWLALSSAAAAMAGARRERRVAYGPLVGLIAAGLVLALGARYGVRGSDGNYFLGALLPATIVAAAATFARLAEARRVFAVALACLPVFALFQAAYSFASASWVTGTRPFDLDLTRSWKDSRRERWERLQYAGLETIGRYLKEQDGLTRSVGYVAEPVSFLLPSRFEYLPTISYSRPEYFATPEQFAAFLRAQRIDYLILPQPSLRKATFTLSPSVLAVAERLQGDPSVKRVDDRDYFLLDLSKRGAD</sequence>
<proteinExistence type="predicted"/>
<keyword evidence="1" id="KW-0472">Membrane</keyword>
<feature type="transmembrane region" description="Helical" evidence="1">
    <location>
        <begin position="557"/>
        <end position="578"/>
    </location>
</feature>
<evidence type="ECO:0000313" key="2">
    <source>
        <dbReference type="EMBL" id="MBA8887755.1"/>
    </source>
</evidence>
<name>A0A839EVI5_9GAMM</name>
<feature type="transmembrane region" description="Helical" evidence="1">
    <location>
        <begin position="122"/>
        <end position="143"/>
    </location>
</feature>
<feature type="transmembrane region" description="Helical" evidence="1">
    <location>
        <begin position="45"/>
        <end position="64"/>
    </location>
</feature>
<comment type="caution">
    <text evidence="2">The sequence shown here is derived from an EMBL/GenBank/DDBJ whole genome shotgun (WGS) entry which is preliminary data.</text>
</comment>
<organism evidence="2 3">
    <name type="scientific">Dokdonella fugitiva</name>
    <dbReference type="NCBI Taxonomy" id="328517"/>
    <lineage>
        <taxon>Bacteria</taxon>
        <taxon>Pseudomonadati</taxon>
        <taxon>Pseudomonadota</taxon>
        <taxon>Gammaproteobacteria</taxon>
        <taxon>Lysobacterales</taxon>
        <taxon>Rhodanobacteraceae</taxon>
        <taxon>Dokdonella</taxon>
    </lineage>
</organism>
<reference evidence="2 3" key="1">
    <citation type="submission" date="2020-07" db="EMBL/GenBank/DDBJ databases">
        <title>Genomic Encyclopedia of Type Strains, Phase IV (KMG-V): Genome sequencing to study the core and pangenomes of soil and plant-associated prokaryotes.</title>
        <authorList>
            <person name="Whitman W."/>
        </authorList>
    </citation>
    <scope>NUCLEOTIDE SEQUENCE [LARGE SCALE GENOMIC DNA]</scope>
    <source>
        <strain evidence="2 3">RH2WT43</strain>
    </source>
</reference>
<gene>
    <name evidence="2" type="ORF">FHW12_001969</name>
</gene>
<accession>A0A839EVI5</accession>
<feature type="transmembrane region" description="Helical" evidence="1">
    <location>
        <begin position="531"/>
        <end position="551"/>
    </location>
</feature>
<evidence type="ECO:0000313" key="3">
    <source>
        <dbReference type="Proteomes" id="UP000550401"/>
    </source>
</evidence>
<evidence type="ECO:0008006" key="4">
    <source>
        <dbReference type="Google" id="ProtNLM"/>
    </source>
</evidence>
<dbReference type="Proteomes" id="UP000550401">
    <property type="component" value="Unassembled WGS sequence"/>
</dbReference>
<dbReference type="AlphaFoldDB" id="A0A839EVI5"/>